<evidence type="ECO:0000313" key="2">
    <source>
        <dbReference type="Proteomes" id="UP000006063"/>
    </source>
</evidence>
<dbReference type="RefSeq" id="WP_014819209.1">
    <property type="nucleotide sequence ID" value="NC_018028.1"/>
</dbReference>
<organism evidence="1 2">
    <name type="scientific">Stutzerimonas stutzeri CCUG 29243</name>
    <dbReference type="NCBI Taxonomy" id="1196835"/>
    <lineage>
        <taxon>Bacteria</taxon>
        <taxon>Pseudomonadati</taxon>
        <taxon>Pseudomonadota</taxon>
        <taxon>Gammaproteobacteria</taxon>
        <taxon>Pseudomonadales</taxon>
        <taxon>Pseudomonadaceae</taxon>
        <taxon>Stutzerimonas</taxon>
    </lineage>
</organism>
<protein>
    <submittedName>
        <fullName evidence="1">Uncharacterized protein</fullName>
    </submittedName>
</protein>
<accession>I4CPP1</accession>
<dbReference type="Proteomes" id="UP000006063">
    <property type="component" value="Chromosome"/>
</dbReference>
<evidence type="ECO:0000313" key="1">
    <source>
        <dbReference type="EMBL" id="AFM32048.1"/>
    </source>
</evidence>
<reference evidence="1 2" key="1">
    <citation type="journal article" date="2012" name="J. Bacteriol.">
        <title>Complete Genome Sequence of the Naphthalene-Degrading Bacterium Pseudomonas stutzeri AN10 (CCUG 29243).</title>
        <authorList>
            <person name="Brunet-Galmes I."/>
            <person name="Busquets A."/>
            <person name="Pena A."/>
            <person name="Gomila M."/>
            <person name="Nogales B."/>
            <person name="Garcia-Valdes E."/>
            <person name="Lalucat J."/>
            <person name="Bennasar A."/>
            <person name="Bosch R."/>
        </authorList>
    </citation>
    <scope>NUCLEOTIDE SEQUENCE [LARGE SCALE GENOMIC DNA]</scope>
    <source>
        <strain evidence="1 2">CCUG 29243</strain>
    </source>
</reference>
<dbReference type="HOGENOM" id="CLU_1115042_0_0_6"/>
<proteinExistence type="predicted"/>
<sequence length="249" mass="28410">MERFFNSMEYIDLGMACQWLCQLTEAPHPLPDSALMELCERYSTPVYIDCATLEGVIAPRIGTRFVMQQVIGIEHCQVDSPVCAYQAFEPHKSGGIDVTGMAVLLSERDELEQSHVHSWTLTNQEGRPFLFRPGDIKRLASFLKPDQDGKAAQSQVQTEKISAPRSSISEDRLVFIRQWFREQQEHTTGRLSEQKTGLPGARDACWQWLKHLGMTIPGQIFHGALQKNSDKTKVFISAWNLFRKERISR</sequence>
<dbReference type="KEGG" id="psc:A458_03980"/>
<dbReference type="AlphaFoldDB" id="I4CPP1"/>
<gene>
    <name evidence="1" type="ORF">A458_03980</name>
</gene>
<dbReference type="EMBL" id="CP003677">
    <property type="protein sequence ID" value="AFM32048.1"/>
    <property type="molecule type" value="Genomic_DNA"/>
</dbReference>
<name>I4CPP1_STUST</name>